<accession>A0ABD2WQP5</accession>
<protein>
    <submittedName>
        <fullName evidence="3">Uncharacterized protein</fullName>
    </submittedName>
</protein>
<dbReference type="AlphaFoldDB" id="A0ABD2WQP5"/>
<keyword evidence="1" id="KW-0175">Coiled coil</keyword>
<comment type="caution">
    <text evidence="3">The sequence shown here is derived from an EMBL/GenBank/DDBJ whole genome shotgun (WGS) entry which is preliminary data.</text>
</comment>
<sequence>MIHFISLGERLINARNWPRVGQVSMLPHYHCCCCCSRSKPQSNEHTDVDHDDDGGGDGDDEMITIHAYIDYMKSVTMQTSEKPCAMRSAMNGHDNKEQEQEEVEAEVDEMKKAVDHGFASSQRNETIRKRVLCNLYKNV</sequence>
<feature type="coiled-coil region" evidence="1">
    <location>
        <begin position="86"/>
        <end position="116"/>
    </location>
</feature>
<name>A0ABD2WQP5_9HYME</name>
<dbReference type="EMBL" id="JBJJXI010000082">
    <property type="protein sequence ID" value="KAL3395438.1"/>
    <property type="molecule type" value="Genomic_DNA"/>
</dbReference>
<evidence type="ECO:0000313" key="4">
    <source>
        <dbReference type="Proteomes" id="UP001627154"/>
    </source>
</evidence>
<evidence type="ECO:0000256" key="1">
    <source>
        <dbReference type="SAM" id="Coils"/>
    </source>
</evidence>
<feature type="region of interest" description="Disordered" evidence="2">
    <location>
        <begin position="39"/>
        <end position="59"/>
    </location>
</feature>
<evidence type="ECO:0000256" key="2">
    <source>
        <dbReference type="SAM" id="MobiDB-lite"/>
    </source>
</evidence>
<feature type="compositionally biased region" description="Acidic residues" evidence="2">
    <location>
        <begin position="49"/>
        <end position="59"/>
    </location>
</feature>
<dbReference type="Proteomes" id="UP001627154">
    <property type="component" value="Unassembled WGS sequence"/>
</dbReference>
<reference evidence="3 4" key="1">
    <citation type="journal article" date="2024" name="bioRxiv">
        <title>A reference genome for Trichogramma kaykai: A tiny desert-dwelling parasitoid wasp with competing sex-ratio distorters.</title>
        <authorList>
            <person name="Culotta J."/>
            <person name="Lindsey A.R."/>
        </authorList>
    </citation>
    <scope>NUCLEOTIDE SEQUENCE [LARGE SCALE GENOMIC DNA]</scope>
    <source>
        <strain evidence="3 4">KSX58</strain>
    </source>
</reference>
<evidence type="ECO:0000313" key="3">
    <source>
        <dbReference type="EMBL" id="KAL3395438.1"/>
    </source>
</evidence>
<proteinExistence type="predicted"/>
<organism evidence="3 4">
    <name type="scientific">Trichogramma kaykai</name>
    <dbReference type="NCBI Taxonomy" id="54128"/>
    <lineage>
        <taxon>Eukaryota</taxon>
        <taxon>Metazoa</taxon>
        <taxon>Ecdysozoa</taxon>
        <taxon>Arthropoda</taxon>
        <taxon>Hexapoda</taxon>
        <taxon>Insecta</taxon>
        <taxon>Pterygota</taxon>
        <taxon>Neoptera</taxon>
        <taxon>Endopterygota</taxon>
        <taxon>Hymenoptera</taxon>
        <taxon>Apocrita</taxon>
        <taxon>Proctotrupomorpha</taxon>
        <taxon>Chalcidoidea</taxon>
        <taxon>Trichogrammatidae</taxon>
        <taxon>Trichogramma</taxon>
    </lineage>
</organism>
<keyword evidence="4" id="KW-1185">Reference proteome</keyword>
<gene>
    <name evidence="3" type="ORF">TKK_010539</name>
</gene>